<dbReference type="Proteomes" id="UP000321901">
    <property type="component" value="Unassembled WGS sequence"/>
</dbReference>
<dbReference type="AlphaFoldDB" id="A0A511Z601"/>
<dbReference type="PROSITE" id="PS01358">
    <property type="entry name" value="ZF_RANBP2_1"/>
    <property type="match status" value="1"/>
</dbReference>
<organism evidence="6 7">
    <name type="scientific">Sporosarcina luteola</name>
    <dbReference type="NCBI Taxonomy" id="582850"/>
    <lineage>
        <taxon>Bacteria</taxon>
        <taxon>Bacillati</taxon>
        <taxon>Bacillota</taxon>
        <taxon>Bacilli</taxon>
        <taxon>Bacillales</taxon>
        <taxon>Caryophanaceae</taxon>
        <taxon>Sporosarcina</taxon>
    </lineage>
</organism>
<keyword evidence="4" id="KW-1133">Transmembrane helix</keyword>
<sequence>MADFFYAVILVVMLVGILTFVIIFSRKEKEKAKKIDNIYSAISISNITSITGIAQTLGLSIDETKGLIEEIIKKTKNNKRDYKLLKNAYIDYSKNEVILNPKANYNVLNKTIDYVIEGFALKKKIKKDWICKHCNTLNNTKFYNCHSCGANRREVK</sequence>
<evidence type="ECO:0000256" key="1">
    <source>
        <dbReference type="ARBA" id="ARBA00022723"/>
    </source>
</evidence>
<comment type="caution">
    <text evidence="6">The sequence shown here is derived from an EMBL/GenBank/DDBJ whole genome shotgun (WGS) entry which is preliminary data.</text>
</comment>
<accession>A0A511Z601</accession>
<keyword evidence="1" id="KW-0479">Metal-binding</keyword>
<evidence type="ECO:0000256" key="3">
    <source>
        <dbReference type="ARBA" id="ARBA00022833"/>
    </source>
</evidence>
<evidence type="ECO:0000313" key="6">
    <source>
        <dbReference type="EMBL" id="GEN82864.1"/>
    </source>
</evidence>
<evidence type="ECO:0000259" key="5">
    <source>
        <dbReference type="PROSITE" id="PS50199"/>
    </source>
</evidence>
<name>A0A511Z601_9BACL</name>
<dbReference type="EMBL" id="BJYL01000015">
    <property type="protein sequence ID" value="GEN82864.1"/>
    <property type="molecule type" value="Genomic_DNA"/>
</dbReference>
<evidence type="ECO:0000313" key="7">
    <source>
        <dbReference type="Proteomes" id="UP000321901"/>
    </source>
</evidence>
<dbReference type="RefSeq" id="WP_147056268.1">
    <property type="nucleotide sequence ID" value="NZ_BJYL01000015.1"/>
</dbReference>
<proteinExistence type="predicted"/>
<keyword evidence="4" id="KW-0812">Transmembrane</keyword>
<gene>
    <name evidence="6" type="ORF">SLU01_11760</name>
</gene>
<keyword evidence="2" id="KW-0863">Zinc-finger</keyword>
<keyword evidence="3" id="KW-0862">Zinc</keyword>
<feature type="domain" description="RanBP2-type" evidence="5">
    <location>
        <begin position="124"/>
        <end position="154"/>
    </location>
</feature>
<keyword evidence="7" id="KW-1185">Reference proteome</keyword>
<protein>
    <recommendedName>
        <fullName evidence="5">RanBP2-type domain-containing protein</fullName>
    </recommendedName>
</protein>
<dbReference type="OrthoDB" id="9814654at2"/>
<reference evidence="6 7" key="1">
    <citation type="submission" date="2019-07" db="EMBL/GenBank/DDBJ databases">
        <title>Whole genome shotgun sequence of Sporosarcina luteola NBRC 105378.</title>
        <authorList>
            <person name="Hosoyama A."/>
            <person name="Uohara A."/>
            <person name="Ohji S."/>
            <person name="Ichikawa N."/>
        </authorList>
    </citation>
    <scope>NUCLEOTIDE SEQUENCE [LARGE SCALE GENOMIC DNA]</scope>
    <source>
        <strain evidence="6 7">NBRC 105378</strain>
    </source>
</reference>
<dbReference type="InterPro" id="IPR001876">
    <property type="entry name" value="Znf_RanBP2"/>
</dbReference>
<evidence type="ECO:0000256" key="2">
    <source>
        <dbReference type="ARBA" id="ARBA00022771"/>
    </source>
</evidence>
<evidence type="ECO:0000256" key="4">
    <source>
        <dbReference type="SAM" id="Phobius"/>
    </source>
</evidence>
<keyword evidence="4" id="KW-0472">Membrane</keyword>
<feature type="transmembrane region" description="Helical" evidence="4">
    <location>
        <begin position="6"/>
        <end position="24"/>
    </location>
</feature>
<dbReference type="GO" id="GO:0008270">
    <property type="term" value="F:zinc ion binding"/>
    <property type="evidence" value="ECO:0007669"/>
    <property type="project" value="UniProtKB-KW"/>
</dbReference>
<dbReference type="PROSITE" id="PS50199">
    <property type="entry name" value="ZF_RANBP2_2"/>
    <property type="match status" value="1"/>
</dbReference>